<evidence type="ECO:0000256" key="1">
    <source>
        <dbReference type="SAM" id="SignalP"/>
    </source>
</evidence>
<dbReference type="PANTHER" id="PTHR43265">
    <property type="entry name" value="ESTERASE ESTD"/>
    <property type="match status" value="1"/>
</dbReference>
<dbReference type="GO" id="GO:0052689">
    <property type="term" value="F:carboxylic ester hydrolase activity"/>
    <property type="evidence" value="ECO:0007669"/>
    <property type="project" value="TreeGrafter"/>
</dbReference>
<protein>
    <submittedName>
        <fullName evidence="3">Alpha/beta hydrolase</fullName>
    </submittedName>
</protein>
<keyword evidence="4" id="KW-1185">Reference proteome</keyword>
<dbReference type="AlphaFoldDB" id="A0A7Y0E1E7"/>
<name>A0A7Y0E1E7_9PROT</name>
<keyword evidence="3" id="KW-0378">Hydrolase</keyword>
<reference evidence="3 4" key="1">
    <citation type="submission" date="2020-04" db="EMBL/GenBank/DDBJ databases">
        <title>Rhodospirillaceae bacterium KN72 isolated from deep sea.</title>
        <authorList>
            <person name="Zhang D.-C."/>
        </authorList>
    </citation>
    <scope>NUCLEOTIDE SEQUENCE [LARGE SCALE GENOMIC DNA]</scope>
    <source>
        <strain evidence="3 4">KN72</strain>
    </source>
</reference>
<feature type="chain" id="PRO_5030866639" evidence="1">
    <location>
        <begin position="21"/>
        <end position="310"/>
    </location>
</feature>
<dbReference type="Gene3D" id="3.40.50.1820">
    <property type="entry name" value="alpha/beta hydrolase"/>
    <property type="match status" value="1"/>
</dbReference>
<comment type="caution">
    <text evidence="3">The sequence shown here is derived from an EMBL/GenBank/DDBJ whole genome shotgun (WGS) entry which is preliminary data.</text>
</comment>
<dbReference type="InterPro" id="IPR022742">
    <property type="entry name" value="Hydrolase_4"/>
</dbReference>
<proteinExistence type="predicted"/>
<feature type="domain" description="Serine aminopeptidase S33" evidence="2">
    <location>
        <begin position="64"/>
        <end position="276"/>
    </location>
</feature>
<feature type="signal peptide" evidence="1">
    <location>
        <begin position="1"/>
        <end position="20"/>
    </location>
</feature>
<dbReference type="EMBL" id="JABBNT010000003">
    <property type="protein sequence ID" value="NMM45378.1"/>
    <property type="molecule type" value="Genomic_DNA"/>
</dbReference>
<dbReference type="SUPFAM" id="SSF53474">
    <property type="entry name" value="alpha/beta-Hydrolases"/>
    <property type="match status" value="1"/>
</dbReference>
<sequence length="310" mass="32412">MGYHVLLSALFLMVAATASAETVRIDGPAGPLAGEMIAVDGARHAVVIVPGSGPTDSDGNGKQMGLHSDTYKLLAEGLAGAGIASIRIDKRGFFGSRSAIADPNDVTVAAYAQDTRDWVRRAADLAPCVWIAGHSEGGLVALLAAQEPPENLCGLILLAAAGRPIGRLLVDQMRAMPGNAPFMPQIEAAVSALEAGHIHDPAALPPFLRPMFTAGLQRYMIDLFSYDPTALARDWAGPALIVQGDADMQIKPKDADLLATAMPQAVRADLTGATHMLKDDVPGQPFVSYTDPSLPLHAGLIPAITAFLND</sequence>
<evidence type="ECO:0000313" key="4">
    <source>
        <dbReference type="Proteomes" id="UP000539372"/>
    </source>
</evidence>
<keyword evidence="1" id="KW-0732">Signal</keyword>
<accession>A0A7Y0E1E7</accession>
<dbReference type="InterPro" id="IPR029058">
    <property type="entry name" value="AB_hydrolase_fold"/>
</dbReference>
<dbReference type="Pfam" id="PF12146">
    <property type="entry name" value="Hydrolase_4"/>
    <property type="match status" value="1"/>
</dbReference>
<evidence type="ECO:0000313" key="3">
    <source>
        <dbReference type="EMBL" id="NMM45378.1"/>
    </source>
</evidence>
<evidence type="ECO:0000259" key="2">
    <source>
        <dbReference type="Pfam" id="PF12146"/>
    </source>
</evidence>
<dbReference type="InterPro" id="IPR053145">
    <property type="entry name" value="AB_hydrolase_Est10"/>
</dbReference>
<dbReference type="Proteomes" id="UP000539372">
    <property type="component" value="Unassembled WGS sequence"/>
</dbReference>
<dbReference type="PANTHER" id="PTHR43265:SF1">
    <property type="entry name" value="ESTERASE ESTD"/>
    <property type="match status" value="1"/>
</dbReference>
<organism evidence="3 4">
    <name type="scientific">Pacificispira spongiicola</name>
    <dbReference type="NCBI Taxonomy" id="2729598"/>
    <lineage>
        <taxon>Bacteria</taxon>
        <taxon>Pseudomonadati</taxon>
        <taxon>Pseudomonadota</taxon>
        <taxon>Alphaproteobacteria</taxon>
        <taxon>Rhodospirillales</taxon>
        <taxon>Rhodospirillaceae</taxon>
        <taxon>Pacificispira</taxon>
    </lineage>
</organism>
<gene>
    <name evidence="3" type="ORF">HH303_12865</name>
</gene>